<sequence>MAAVPVDSLSAEQRDELLCTYAALILHDDGADITAEAMTSLITASGNKVEGYWPPLFSKMIKEMGMKGLIAAGGGGGGGGGAGPVSAAGGGGGGGGAAATVTEKKEEVKEEEEEEEMDFDLFG</sequence>
<dbReference type="Gene3D" id="1.10.10.1410">
    <property type="match status" value="1"/>
</dbReference>
<dbReference type="AlphaFoldDB" id="A0A7S1ALW1"/>
<evidence type="ECO:0000256" key="4">
    <source>
        <dbReference type="SAM" id="MobiDB-lite"/>
    </source>
</evidence>
<dbReference type="GO" id="GO:0006414">
    <property type="term" value="P:translational elongation"/>
    <property type="evidence" value="ECO:0007669"/>
    <property type="project" value="InterPro"/>
</dbReference>
<reference evidence="5" key="1">
    <citation type="submission" date="2021-01" db="EMBL/GenBank/DDBJ databases">
        <authorList>
            <person name="Corre E."/>
            <person name="Pelletier E."/>
            <person name="Niang G."/>
            <person name="Scheremetjew M."/>
            <person name="Finn R."/>
            <person name="Kale V."/>
            <person name="Holt S."/>
            <person name="Cochrane G."/>
            <person name="Meng A."/>
            <person name="Brown T."/>
            <person name="Cohen L."/>
        </authorList>
    </citation>
    <scope>NUCLEOTIDE SEQUENCE</scope>
</reference>
<dbReference type="FunFam" id="1.10.10.1410:FF:000002">
    <property type="entry name" value="60S acidic ribosomal protein P2"/>
    <property type="match status" value="1"/>
</dbReference>
<accession>A0A7S1ALW1</accession>
<keyword evidence="2" id="KW-0689">Ribosomal protein</keyword>
<evidence type="ECO:0000256" key="2">
    <source>
        <dbReference type="ARBA" id="ARBA00022980"/>
    </source>
</evidence>
<dbReference type="PANTHER" id="PTHR45696:SF10">
    <property type="entry name" value="LARGE RIBOSOMAL SUBUNIT PROTEIN P1"/>
    <property type="match status" value="1"/>
</dbReference>
<gene>
    <name evidence="5" type="ORF">NSCI0253_LOCUS32261</name>
</gene>
<dbReference type="GO" id="GO:0022625">
    <property type="term" value="C:cytosolic large ribosomal subunit"/>
    <property type="evidence" value="ECO:0007669"/>
    <property type="project" value="TreeGrafter"/>
</dbReference>
<proteinExistence type="inferred from homology"/>
<dbReference type="InterPro" id="IPR027534">
    <property type="entry name" value="Ribosomal_P1/P2"/>
</dbReference>
<dbReference type="HAMAP" id="MF_01478">
    <property type="entry name" value="Ribosomal_L12_arch"/>
    <property type="match status" value="1"/>
</dbReference>
<protein>
    <recommendedName>
        <fullName evidence="6">60S acidic ribosomal protein P1</fullName>
    </recommendedName>
</protein>
<evidence type="ECO:0008006" key="6">
    <source>
        <dbReference type="Google" id="ProtNLM"/>
    </source>
</evidence>
<feature type="compositionally biased region" description="Acidic residues" evidence="4">
    <location>
        <begin position="109"/>
        <end position="123"/>
    </location>
</feature>
<name>A0A7S1ALW1_NOCSC</name>
<feature type="region of interest" description="Disordered" evidence="4">
    <location>
        <begin position="73"/>
        <end position="123"/>
    </location>
</feature>
<dbReference type="InterPro" id="IPR038716">
    <property type="entry name" value="P1/P2_N_sf"/>
</dbReference>
<dbReference type="Pfam" id="PF00428">
    <property type="entry name" value="Ribosomal_60s"/>
    <property type="match status" value="1"/>
</dbReference>
<dbReference type="GO" id="GO:0043021">
    <property type="term" value="F:ribonucleoprotein complex binding"/>
    <property type="evidence" value="ECO:0007669"/>
    <property type="project" value="TreeGrafter"/>
</dbReference>
<feature type="compositionally biased region" description="Gly residues" evidence="4">
    <location>
        <begin position="73"/>
        <end position="97"/>
    </location>
</feature>
<organism evidence="5">
    <name type="scientific">Noctiluca scintillans</name>
    <name type="common">Sea sparkle</name>
    <name type="synonym">Red tide dinoflagellate</name>
    <dbReference type="NCBI Taxonomy" id="2966"/>
    <lineage>
        <taxon>Eukaryota</taxon>
        <taxon>Sar</taxon>
        <taxon>Alveolata</taxon>
        <taxon>Dinophyceae</taxon>
        <taxon>Noctilucales</taxon>
        <taxon>Noctilucaceae</taxon>
        <taxon>Noctiluca</taxon>
    </lineage>
</organism>
<keyword evidence="3" id="KW-0687">Ribonucleoprotein</keyword>
<dbReference type="GO" id="GO:0003735">
    <property type="term" value="F:structural constituent of ribosome"/>
    <property type="evidence" value="ECO:0007669"/>
    <property type="project" value="InterPro"/>
</dbReference>
<dbReference type="EMBL" id="HBFQ01045356">
    <property type="protein sequence ID" value="CAD8857909.1"/>
    <property type="molecule type" value="Transcribed_RNA"/>
</dbReference>
<dbReference type="GO" id="GO:0030295">
    <property type="term" value="F:protein kinase activator activity"/>
    <property type="evidence" value="ECO:0007669"/>
    <property type="project" value="TreeGrafter"/>
</dbReference>
<dbReference type="PANTHER" id="PTHR45696">
    <property type="entry name" value="60S ACIDIC RIBOSOMAL PROTEIN P1"/>
    <property type="match status" value="1"/>
</dbReference>
<dbReference type="GO" id="GO:0002181">
    <property type="term" value="P:cytoplasmic translation"/>
    <property type="evidence" value="ECO:0007669"/>
    <property type="project" value="TreeGrafter"/>
</dbReference>
<dbReference type="CDD" id="cd05831">
    <property type="entry name" value="Ribosomal_P1"/>
    <property type="match status" value="1"/>
</dbReference>
<comment type="similarity">
    <text evidence="1">Belongs to the eukaryotic ribosomal protein P1/P2 family.</text>
</comment>
<evidence type="ECO:0000256" key="1">
    <source>
        <dbReference type="ARBA" id="ARBA00005436"/>
    </source>
</evidence>
<evidence type="ECO:0000256" key="3">
    <source>
        <dbReference type="ARBA" id="ARBA00023274"/>
    </source>
</evidence>
<evidence type="ECO:0000313" key="5">
    <source>
        <dbReference type="EMBL" id="CAD8857909.1"/>
    </source>
</evidence>